<evidence type="ECO:0000313" key="2">
    <source>
        <dbReference type="EMBL" id="MBC3790561.1"/>
    </source>
</evidence>
<dbReference type="SUPFAM" id="SSF51658">
    <property type="entry name" value="Xylose isomerase-like"/>
    <property type="match status" value="1"/>
</dbReference>
<organism evidence="2 3">
    <name type="scientific">Spirosoma utsteinense</name>
    <dbReference type="NCBI Taxonomy" id="2585773"/>
    <lineage>
        <taxon>Bacteria</taxon>
        <taxon>Pseudomonadati</taxon>
        <taxon>Bacteroidota</taxon>
        <taxon>Cytophagia</taxon>
        <taxon>Cytophagales</taxon>
        <taxon>Cytophagaceae</taxon>
        <taxon>Spirosoma</taxon>
    </lineage>
</organism>
<dbReference type="PANTHER" id="PTHR12110">
    <property type="entry name" value="HYDROXYPYRUVATE ISOMERASE"/>
    <property type="match status" value="1"/>
</dbReference>
<dbReference type="InterPro" id="IPR050312">
    <property type="entry name" value="IolE/XylAMocC-like"/>
</dbReference>
<dbReference type="RefSeq" id="WP_186736394.1">
    <property type="nucleotide sequence ID" value="NZ_VFIA01000005.1"/>
</dbReference>
<name>A0ABR6W1S3_9BACT</name>
<dbReference type="Gene3D" id="3.20.20.150">
    <property type="entry name" value="Divalent-metal-dependent TIM barrel enzymes"/>
    <property type="match status" value="1"/>
</dbReference>
<feature type="domain" description="Xylose isomerase-like TIM barrel" evidence="1">
    <location>
        <begin position="24"/>
        <end position="282"/>
    </location>
</feature>
<comment type="caution">
    <text evidence="2">The sequence shown here is derived from an EMBL/GenBank/DDBJ whole genome shotgun (WGS) entry which is preliminary data.</text>
</comment>
<evidence type="ECO:0000313" key="3">
    <source>
        <dbReference type="Proteomes" id="UP000700732"/>
    </source>
</evidence>
<reference evidence="2 3" key="1">
    <citation type="submission" date="2019-06" db="EMBL/GenBank/DDBJ databases">
        <title>Spirosoma utsteinense sp. nov. isolated from Antarctic ice-free soils.</title>
        <authorList>
            <person name="Tahon G."/>
        </authorList>
    </citation>
    <scope>NUCLEOTIDE SEQUENCE [LARGE SCALE GENOMIC DNA]</scope>
    <source>
        <strain evidence="2 3">LMG 31447</strain>
    </source>
</reference>
<dbReference type="Pfam" id="PF01261">
    <property type="entry name" value="AP_endonuc_2"/>
    <property type="match status" value="1"/>
</dbReference>
<keyword evidence="3" id="KW-1185">Reference proteome</keyword>
<accession>A0ABR6W1S3</accession>
<sequence length="294" mass="32367">MTKLGMNLFVWTAGMDEDLSDTLAFLKTSGFDFVEMPISEPNTDRANLAKWERIGQQLRDLKLGVQTCTICGPAYSLISPDELVRRAGIDYLKHVVDCTAAAGATLLMGPMYAGFKTFTGKPATEQEWDWSVKSMREVAEYAQTKGVTLAIEYLNRFEIYLLTCADDLVRYVVAVDHPNCRAAFDTFHANMEEKNVGDAIRKVAPYLVHVQISENDRSTPGSGHINFDDVFEALADVAYAGPIAIEAFGPNPPDLAAATHIFRPMFESPEQLATDGLAFLKSHTMPAVMVGNEA</sequence>
<dbReference type="Proteomes" id="UP000700732">
    <property type="component" value="Unassembled WGS sequence"/>
</dbReference>
<dbReference type="InterPro" id="IPR013022">
    <property type="entry name" value="Xyl_isomerase-like_TIM-brl"/>
</dbReference>
<evidence type="ECO:0000259" key="1">
    <source>
        <dbReference type="Pfam" id="PF01261"/>
    </source>
</evidence>
<dbReference type="PANTHER" id="PTHR12110:SF41">
    <property type="entry name" value="INOSOSE DEHYDRATASE"/>
    <property type="match status" value="1"/>
</dbReference>
<dbReference type="EMBL" id="VFIA01000005">
    <property type="protein sequence ID" value="MBC3790561.1"/>
    <property type="molecule type" value="Genomic_DNA"/>
</dbReference>
<protein>
    <submittedName>
        <fullName evidence="2">D-psicose/D-tagatose/L-ribulose 3-epimerase</fullName>
    </submittedName>
</protein>
<proteinExistence type="predicted"/>
<gene>
    <name evidence="2" type="ORF">FH603_1051</name>
</gene>
<dbReference type="InterPro" id="IPR036237">
    <property type="entry name" value="Xyl_isomerase-like_sf"/>
</dbReference>